<evidence type="ECO:0000256" key="1">
    <source>
        <dbReference type="ARBA" id="ARBA00001561"/>
    </source>
</evidence>
<dbReference type="EMBL" id="FLYE01000044">
    <property type="protein sequence ID" value="SCA57424.1"/>
    <property type="molecule type" value="Genomic_DNA"/>
</dbReference>
<gene>
    <name evidence="6" type="ORF">MTBPR1_50180</name>
</gene>
<dbReference type="InterPro" id="IPR051206">
    <property type="entry name" value="NAMLAA_amidase_2"/>
</dbReference>
<dbReference type="SUPFAM" id="SSF55846">
    <property type="entry name" value="N-acetylmuramoyl-L-alanine amidase-like"/>
    <property type="match status" value="1"/>
</dbReference>
<feature type="domain" description="N-acetylmuramoyl-L-alanine amidase" evidence="5">
    <location>
        <begin position="9"/>
        <end position="146"/>
    </location>
</feature>
<protein>
    <recommendedName>
        <fullName evidence="2">N-acetylmuramoyl-L-alanine amidase</fullName>
        <ecNumber evidence="2">3.5.1.28</ecNumber>
    </recommendedName>
</protein>
<dbReference type="EC" id="3.5.1.28" evidence="2"/>
<evidence type="ECO:0000259" key="5">
    <source>
        <dbReference type="SMART" id="SM00644"/>
    </source>
</evidence>
<dbReference type="Pfam" id="PF01510">
    <property type="entry name" value="Amidase_2"/>
    <property type="match status" value="1"/>
</dbReference>
<dbReference type="STRING" id="1867952.MTBPR1_50180"/>
<keyword evidence="7" id="KW-1185">Reference proteome</keyword>
<dbReference type="CDD" id="cd06583">
    <property type="entry name" value="PGRP"/>
    <property type="match status" value="1"/>
</dbReference>
<comment type="catalytic activity">
    <reaction evidence="1">
        <text>Hydrolyzes the link between N-acetylmuramoyl residues and L-amino acid residues in certain cell-wall glycopeptides.</text>
        <dbReference type="EC" id="3.5.1.28"/>
    </reaction>
</comment>
<proteinExistence type="predicted"/>
<evidence type="ECO:0000256" key="2">
    <source>
        <dbReference type="ARBA" id="ARBA00011901"/>
    </source>
</evidence>
<evidence type="ECO:0000256" key="3">
    <source>
        <dbReference type="ARBA" id="ARBA00022801"/>
    </source>
</evidence>
<dbReference type="GO" id="GO:0019867">
    <property type="term" value="C:outer membrane"/>
    <property type="evidence" value="ECO:0007669"/>
    <property type="project" value="TreeGrafter"/>
</dbReference>
<dbReference type="GO" id="GO:0008745">
    <property type="term" value="F:N-acetylmuramoyl-L-alanine amidase activity"/>
    <property type="evidence" value="ECO:0007669"/>
    <property type="project" value="UniProtKB-EC"/>
</dbReference>
<dbReference type="SMART" id="SM00644">
    <property type="entry name" value="Ami_2"/>
    <property type="match status" value="1"/>
</dbReference>
<dbReference type="InterPro" id="IPR036505">
    <property type="entry name" value="Amidase/PGRP_sf"/>
</dbReference>
<keyword evidence="4" id="KW-0961">Cell wall biogenesis/degradation</keyword>
<evidence type="ECO:0000313" key="6">
    <source>
        <dbReference type="EMBL" id="SCA57424.1"/>
    </source>
</evidence>
<dbReference type="GO" id="GO:0071555">
    <property type="term" value="P:cell wall organization"/>
    <property type="evidence" value="ECO:0007669"/>
    <property type="project" value="UniProtKB-KW"/>
</dbReference>
<dbReference type="Proteomes" id="UP000231658">
    <property type="component" value="Unassembled WGS sequence"/>
</dbReference>
<dbReference type="PANTHER" id="PTHR30417:SF1">
    <property type="entry name" value="N-ACETYLMURAMOYL-L-ALANINE AMIDASE AMID"/>
    <property type="match status" value="1"/>
</dbReference>
<name>A0A1C3RJF3_9PROT</name>
<dbReference type="RefSeq" id="WP_069189452.1">
    <property type="nucleotide sequence ID" value="NZ_FLYE01000044.1"/>
</dbReference>
<keyword evidence="3" id="KW-0378">Hydrolase</keyword>
<dbReference type="AlphaFoldDB" id="A0A1C3RJF3"/>
<dbReference type="InterPro" id="IPR002502">
    <property type="entry name" value="Amidase_domain"/>
</dbReference>
<evidence type="ECO:0000313" key="7">
    <source>
        <dbReference type="Proteomes" id="UP000231658"/>
    </source>
</evidence>
<reference evidence="6 7" key="1">
    <citation type="submission" date="2016-07" db="EMBL/GenBank/DDBJ databases">
        <authorList>
            <person name="Lefevre C.T."/>
        </authorList>
    </citation>
    <scope>NUCLEOTIDE SEQUENCE [LARGE SCALE GENOMIC DNA]</scope>
    <source>
        <strain evidence="6">PR1</strain>
    </source>
</reference>
<dbReference type="GO" id="GO:0009254">
    <property type="term" value="P:peptidoglycan turnover"/>
    <property type="evidence" value="ECO:0007669"/>
    <property type="project" value="TreeGrafter"/>
</dbReference>
<dbReference type="PANTHER" id="PTHR30417">
    <property type="entry name" value="N-ACETYLMURAMOYL-L-ALANINE AMIDASE AMID"/>
    <property type="match status" value="1"/>
</dbReference>
<dbReference type="GO" id="GO:0009253">
    <property type="term" value="P:peptidoglycan catabolic process"/>
    <property type="evidence" value="ECO:0007669"/>
    <property type="project" value="InterPro"/>
</dbReference>
<sequence length="202" mass="22744">MMDITQSPSPNFDDRPIDLPIDMLILHYTGMKTGAKALERMCDPAAEVSAHYMVEEDGSIFQLVSEDKRAWHAGVAFWRGHTNINARSIGIEIVNPGHEWGYRPFPEAQIMAVITLCKSILSRHMIEPRNIIGHSDVAPTRKMDPGELFPWELLAHEGIGIGEFEGEASQETLAEFGYDITDWQAALTAFNRHFRPENLLKA</sequence>
<evidence type="ECO:0000256" key="4">
    <source>
        <dbReference type="ARBA" id="ARBA00023316"/>
    </source>
</evidence>
<dbReference type="Gene3D" id="3.40.80.10">
    <property type="entry name" value="Peptidoglycan recognition protein-like"/>
    <property type="match status" value="1"/>
</dbReference>
<organism evidence="6 7">
    <name type="scientific">Candidatus Terasakiella magnetica</name>
    <dbReference type="NCBI Taxonomy" id="1867952"/>
    <lineage>
        <taxon>Bacteria</taxon>
        <taxon>Pseudomonadati</taxon>
        <taxon>Pseudomonadota</taxon>
        <taxon>Alphaproteobacteria</taxon>
        <taxon>Rhodospirillales</taxon>
        <taxon>Terasakiellaceae</taxon>
        <taxon>Terasakiella</taxon>
    </lineage>
</organism>
<accession>A0A1C3RJF3</accession>